<dbReference type="InterPro" id="IPR036322">
    <property type="entry name" value="WD40_repeat_dom_sf"/>
</dbReference>
<dbReference type="Gene3D" id="2.130.10.10">
    <property type="entry name" value="YVTN repeat-like/Quinoprotein amine dehydrogenase"/>
    <property type="match status" value="3"/>
</dbReference>
<dbReference type="OrthoDB" id="3142434at2759"/>
<dbReference type="PROSITE" id="PS50082">
    <property type="entry name" value="WD_REPEATS_2"/>
    <property type="match status" value="1"/>
</dbReference>
<dbReference type="GO" id="GO:0000462">
    <property type="term" value="P:maturation of SSU-rRNA from tricistronic rRNA transcript (SSU-rRNA, 5.8S rRNA, LSU-rRNA)"/>
    <property type="evidence" value="ECO:0007669"/>
    <property type="project" value="TreeGrafter"/>
</dbReference>
<dbReference type="GO" id="GO:0000028">
    <property type="term" value="P:ribosomal small subunit assembly"/>
    <property type="evidence" value="ECO:0007669"/>
    <property type="project" value="TreeGrafter"/>
</dbReference>
<dbReference type="PANTHER" id="PTHR19858:SF0">
    <property type="entry name" value="PERIODIC TRYPTOPHAN PROTEIN 2 HOMOLOG"/>
    <property type="match status" value="1"/>
</dbReference>
<name>A0A150GLF2_GONPE</name>
<dbReference type="SUPFAM" id="SSF50978">
    <property type="entry name" value="WD40 repeat-like"/>
    <property type="match status" value="1"/>
</dbReference>
<keyword evidence="2 4" id="KW-0853">WD repeat</keyword>
<dbReference type="AlphaFoldDB" id="A0A150GLF2"/>
<dbReference type="Pfam" id="PF00400">
    <property type="entry name" value="WD40"/>
    <property type="match status" value="5"/>
</dbReference>
<organism evidence="6 7">
    <name type="scientific">Gonium pectorale</name>
    <name type="common">Green alga</name>
    <dbReference type="NCBI Taxonomy" id="33097"/>
    <lineage>
        <taxon>Eukaryota</taxon>
        <taxon>Viridiplantae</taxon>
        <taxon>Chlorophyta</taxon>
        <taxon>core chlorophytes</taxon>
        <taxon>Chlorophyceae</taxon>
        <taxon>CS clade</taxon>
        <taxon>Chlamydomonadales</taxon>
        <taxon>Volvocaceae</taxon>
        <taxon>Gonium</taxon>
    </lineage>
</organism>
<feature type="domain" description="Small-subunit processome Utp12" evidence="5">
    <location>
        <begin position="529"/>
        <end position="664"/>
    </location>
</feature>
<dbReference type="InterPro" id="IPR007148">
    <property type="entry name" value="SSU_processome_Utp12"/>
</dbReference>
<keyword evidence="3" id="KW-0677">Repeat</keyword>
<gene>
    <name evidence="6" type="ORF">GPECTOR_15g291</name>
</gene>
<reference evidence="7" key="1">
    <citation type="journal article" date="2016" name="Nat. Commun.">
        <title>The Gonium pectorale genome demonstrates co-option of cell cycle regulation during the evolution of multicellularity.</title>
        <authorList>
            <person name="Hanschen E.R."/>
            <person name="Marriage T.N."/>
            <person name="Ferris P.J."/>
            <person name="Hamaji T."/>
            <person name="Toyoda A."/>
            <person name="Fujiyama A."/>
            <person name="Neme R."/>
            <person name="Noguchi H."/>
            <person name="Minakuchi Y."/>
            <person name="Suzuki M."/>
            <person name="Kawai-Toyooka H."/>
            <person name="Smith D.R."/>
            <person name="Sparks H."/>
            <person name="Anderson J."/>
            <person name="Bakaric R."/>
            <person name="Luria V."/>
            <person name="Karger A."/>
            <person name="Kirschner M.W."/>
            <person name="Durand P.M."/>
            <person name="Michod R.E."/>
            <person name="Nozaki H."/>
            <person name="Olson B.J."/>
        </authorList>
    </citation>
    <scope>NUCLEOTIDE SEQUENCE [LARGE SCALE GENOMIC DNA]</scope>
    <source>
        <strain evidence="7">NIES-2863</strain>
    </source>
</reference>
<dbReference type="InterPro" id="IPR015943">
    <property type="entry name" value="WD40/YVTN_repeat-like_dom_sf"/>
</dbReference>
<dbReference type="SMART" id="SM00320">
    <property type="entry name" value="WD40"/>
    <property type="match status" value="7"/>
</dbReference>
<evidence type="ECO:0000313" key="7">
    <source>
        <dbReference type="Proteomes" id="UP000075714"/>
    </source>
</evidence>
<dbReference type="STRING" id="33097.A0A150GLF2"/>
<evidence type="ECO:0000256" key="3">
    <source>
        <dbReference type="ARBA" id="ARBA00022737"/>
    </source>
</evidence>
<comment type="similarity">
    <text evidence="1">Belongs to the WD repeat PWP2 family.</text>
</comment>
<proteinExistence type="inferred from homology"/>
<sequence>MPFENLSQIRVLCVSPDGALLVSIDMDGRALLINRKRQVLLHHFSFKKPVACAKFSPDGRHLAVAVGRLVQVWQCPSLDKQMSPMALHRTYGHCHADVLDVAWSPDGAFLAAASKDITLRVFSLDPIPGYEPPTLAGHKDALVGVFFAQPEALQRDAVRAGGAGAGGAVGWVTGGKWYLSAKHYFHQRGARVSAYAYHPPSGLLAVGLSGGVFDLYQLPDFSCLHTLSIGRERITSLAFNHTGDWLAVGCASLGQLLVWEWRSETYVLKQQGHHHDVAAVAFSPDGALLATGADDCKVLAAAMRPDGRQLAAAALDGSIYLWDPVEGELQGTIEGRRDLRGGRLQSDRRSAANAGSDAAFTSLAYSADGALLLAGGKSKYVCVYDVSERLLLRRFQLSHNRALDGVLDVLNSKKMTDAGPLQLIDHQEDDEAVELLPPTTDLAASADVPGSGAAAAKRPPLRCRCVALSPTGRCWAAASTEGVLLYGLDEQLVFDPTDLTEDLTPAAARAALAAGAHLRAALIALRLGDAPLLKHVLMATPPGPAVAATAAGLPAAFVPAVLAALAEAAAEGPHLEFVLSWVRGVCVAHGAALKAAVAAGGGAGFGGGGGGAAARLAAAAAGGGLGSGAVVPVLRSLQKVLGRLHADLAATCESNLYGLQYLTSMAAAEAAAGEDA</sequence>
<protein>
    <recommendedName>
        <fullName evidence="5">Small-subunit processome Utp12 domain-containing protein</fullName>
    </recommendedName>
</protein>
<dbReference type="GO" id="GO:0034388">
    <property type="term" value="C:Pwp2p-containing subcomplex of 90S preribosome"/>
    <property type="evidence" value="ECO:0007669"/>
    <property type="project" value="TreeGrafter"/>
</dbReference>
<dbReference type="EMBL" id="LSYV01000016">
    <property type="protein sequence ID" value="KXZ50608.1"/>
    <property type="molecule type" value="Genomic_DNA"/>
</dbReference>
<dbReference type="Pfam" id="PF04003">
    <property type="entry name" value="Utp12"/>
    <property type="match status" value="1"/>
</dbReference>
<dbReference type="GO" id="GO:0032040">
    <property type="term" value="C:small-subunit processome"/>
    <property type="evidence" value="ECO:0007669"/>
    <property type="project" value="TreeGrafter"/>
</dbReference>
<dbReference type="Proteomes" id="UP000075714">
    <property type="component" value="Unassembled WGS sequence"/>
</dbReference>
<accession>A0A150GLF2</accession>
<evidence type="ECO:0000313" key="6">
    <source>
        <dbReference type="EMBL" id="KXZ50608.1"/>
    </source>
</evidence>
<evidence type="ECO:0000256" key="4">
    <source>
        <dbReference type="PROSITE-ProRule" id="PRU00221"/>
    </source>
</evidence>
<dbReference type="PANTHER" id="PTHR19858">
    <property type="entry name" value="WD40 REPEAT PROTEIN"/>
    <property type="match status" value="1"/>
</dbReference>
<dbReference type="InterPro" id="IPR027145">
    <property type="entry name" value="PWP2"/>
</dbReference>
<dbReference type="InterPro" id="IPR011044">
    <property type="entry name" value="Quino_amine_DH_bsu"/>
</dbReference>
<feature type="repeat" description="WD" evidence="4">
    <location>
        <begin position="291"/>
        <end position="323"/>
    </location>
</feature>
<evidence type="ECO:0000256" key="1">
    <source>
        <dbReference type="ARBA" id="ARBA00010226"/>
    </source>
</evidence>
<dbReference type="InterPro" id="IPR001680">
    <property type="entry name" value="WD40_rpt"/>
</dbReference>
<dbReference type="SUPFAM" id="SSF50969">
    <property type="entry name" value="YVTN repeat-like/Quinoprotein amine dehydrogenase"/>
    <property type="match status" value="1"/>
</dbReference>
<evidence type="ECO:0000259" key="5">
    <source>
        <dbReference type="Pfam" id="PF04003"/>
    </source>
</evidence>
<comment type="caution">
    <text evidence="6">The sequence shown here is derived from an EMBL/GenBank/DDBJ whole genome shotgun (WGS) entry which is preliminary data.</text>
</comment>
<evidence type="ECO:0000256" key="2">
    <source>
        <dbReference type="ARBA" id="ARBA00022574"/>
    </source>
</evidence>
<keyword evidence="7" id="KW-1185">Reference proteome</keyword>